<reference evidence="1" key="1">
    <citation type="submission" date="2016-06" db="EMBL/GenBank/DDBJ databases">
        <title>Draft Genome sequence of the fungus Inonotus baumii.</title>
        <authorList>
            <person name="Zhu H."/>
            <person name="Lin W."/>
        </authorList>
    </citation>
    <scope>NUCLEOTIDE SEQUENCE</scope>
    <source>
        <strain evidence="1">821</strain>
    </source>
</reference>
<comment type="caution">
    <text evidence="1">The sequence shown here is derived from an EMBL/GenBank/DDBJ whole genome shotgun (WGS) entry which is preliminary data.</text>
</comment>
<dbReference type="Proteomes" id="UP000757232">
    <property type="component" value="Unassembled WGS sequence"/>
</dbReference>
<sequence length="234" mass="27155">MSDFRLFWRLSQGSIFGKKFLPSSPDKQIPVEVFPMSTEEEINKRNDNVAKSSSRLGITYLPTDTFMQIIDILREEIEGNEKYGREKLDELILQLSGVSRFFSYILRNGFKERIARTKNAPLSLELMIHEGTGWEQILSIILPYRDRWRTLYAEVFSRSRQISKMFPGLEFPGVETAALTFDCEENCSPFFAQWKFPNLKTFRIYNTIPPPGTFGHIVALEIWGLHVEEELANT</sequence>
<gene>
    <name evidence="1" type="ORF">A7U60_g5705</name>
</gene>
<dbReference type="OrthoDB" id="3357519at2759"/>
<dbReference type="AlphaFoldDB" id="A0A9Q5HWD7"/>
<accession>A0A9Q5HWD7</accession>
<organism evidence="1 2">
    <name type="scientific">Sanghuangporus baumii</name>
    <name type="common">Phellinus baumii</name>
    <dbReference type="NCBI Taxonomy" id="108892"/>
    <lineage>
        <taxon>Eukaryota</taxon>
        <taxon>Fungi</taxon>
        <taxon>Dikarya</taxon>
        <taxon>Basidiomycota</taxon>
        <taxon>Agaricomycotina</taxon>
        <taxon>Agaricomycetes</taxon>
        <taxon>Hymenochaetales</taxon>
        <taxon>Hymenochaetaceae</taxon>
        <taxon>Sanghuangporus</taxon>
    </lineage>
</organism>
<keyword evidence="2" id="KW-1185">Reference proteome</keyword>
<name>A0A9Q5HWD7_SANBA</name>
<evidence type="ECO:0000313" key="1">
    <source>
        <dbReference type="EMBL" id="OCB87189.1"/>
    </source>
</evidence>
<proteinExistence type="predicted"/>
<evidence type="ECO:0000313" key="2">
    <source>
        <dbReference type="Proteomes" id="UP000757232"/>
    </source>
</evidence>
<dbReference type="EMBL" id="LNZH02000194">
    <property type="protein sequence ID" value="OCB87189.1"/>
    <property type="molecule type" value="Genomic_DNA"/>
</dbReference>
<protein>
    <submittedName>
        <fullName evidence="1">Uncharacterized protein</fullName>
    </submittedName>
</protein>